<evidence type="ECO:0000256" key="5">
    <source>
        <dbReference type="ARBA" id="ARBA00022842"/>
    </source>
</evidence>
<feature type="domain" description="PIN" evidence="7">
    <location>
        <begin position="6"/>
        <end position="128"/>
    </location>
</feature>
<gene>
    <name evidence="6" type="primary">vapC</name>
    <name evidence="8" type="ORF">F3087_30790</name>
</gene>
<keyword evidence="5 6" id="KW-0460">Magnesium</keyword>
<keyword evidence="3 6" id="KW-0479">Metal-binding</keyword>
<dbReference type="HAMAP" id="MF_00265">
    <property type="entry name" value="VapC_Nob1"/>
    <property type="match status" value="1"/>
</dbReference>
<dbReference type="Pfam" id="PF01850">
    <property type="entry name" value="PIN"/>
    <property type="match status" value="1"/>
</dbReference>
<keyword evidence="2 6" id="KW-0540">Nuclease</keyword>
<feature type="binding site" evidence="6">
    <location>
        <position position="6"/>
    </location>
    <ligand>
        <name>Mg(2+)</name>
        <dbReference type="ChEBI" id="CHEBI:18420"/>
    </ligand>
</feature>
<accession>A0A5N0E8D7</accession>
<dbReference type="SUPFAM" id="SSF88723">
    <property type="entry name" value="PIN domain-like"/>
    <property type="match status" value="1"/>
</dbReference>
<sequence>MIVIGDTSALVAAFDTDHSEHEGARAALAAASLTVVCPLVLLEIEHIVTRDFDRQTVGVLNDWLLAQEPLGRVAVPALPSDHLRKARRVQDRYADLRLDLTDAVNVVLAAEYETDVILTLDRKDFRAIRPLTGAEAFRVLPDDL</sequence>
<comment type="similarity">
    <text evidence="6">Belongs to the PINc/VapC protein family.</text>
</comment>
<comment type="cofactor">
    <cofactor evidence="6">
        <name>Mg(2+)</name>
        <dbReference type="ChEBI" id="CHEBI:18420"/>
    </cofactor>
</comment>
<keyword evidence="6" id="KW-0800">Toxin</keyword>
<dbReference type="RefSeq" id="WP_150405573.1">
    <property type="nucleotide sequence ID" value="NZ_VXLC01000016.1"/>
</dbReference>
<dbReference type="InterPro" id="IPR022907">
    <property type="entry name" value="VapC_family"/>
</dbReference>
<comment type="caution">
    <text evidence="8">The sequence shown here is derived from an EMBL/GenBank/DDBJ whole genome shotgun (WGS) entry which is preliminary data.</text>
</comment>
<dbReference type="InterPro" id="IPR029060">
    <property type="entry name" value="PIN-like_dom_sf"/>
</dbReference>
<keyword evidence="9" id="KW-1185">Reference proteome</keyword>
<protein>
    <recommendedName>
        <fullName evidence="6">Ribonuclease VapC</fullName>
        <shortName evidence="6">RNase VapC</shortName>
        <ecNumber evidence="6">3.1.-.-</ecNumber>
    </recommendedName>
    <alternativeName>
        <fullName evidence="6">Toxin VapC</fullName>
    </alternativeName>
</protein>
<proteinExistence type="inferred from homology"/>
<comment type="function">
    <text evidence="6">Toxic component of a toxin-antitoxin (TA) system. An RNase.</text>
</comment>
<dbReference type="EMBL" id="VXLC01000016">
    <property type="protein sequence ID" value="KAA8885213.1"/>
    <property type="molecule type" value="Genomic_DNA"/>
</dbReference>
<evidence type="ECO:0000313" key="9">
    <source>
        <dbReference type="Proteomes" id="UP000323876"/>
    </source>
</evidence>
<evidence type="ECO:0000256" key="2">
    <source>
        <dbReference type="ARBA" id="ARBA00022722"/>
    </source>
</evidence>
<name>A0A5N0E8D7_9NOCA</name>
<feature type="binding site" evidence="6">
    <location>
        <position position="102"/>
    </location>
    <ligand>
        <name>Mg(2+)</name>
        <dbReference type="ChEBI" id="CHEBI:18420"/>
    </ligand>
</feature>
<evidence type="ECO:0000256" key="3">
    <source>
        <dbReference type="ARBA" id="ARBA00022723"/>
    </source>
</evidence>
<organism evidence="8 9">
    <name type="scientific">Nocardia colli</name>
    <dbReference type="NCBI Taxonomy" id="2545717"/>
    <lineage>
        <taxon>Bacteria</taxon>
        <taxon>Bacillati</taxon>
        <taxon>Actinomycetota</taxon>
        <taxon>Actinomycetes</taxon>
        <taxon>Mycobacteriales</taxon>
        <taxon>Nocardiaceae</taxon>
        <taxon>Nocardia</taxon>
    </lineage>
</organism>
<evidence type="ECO:0000256" key="4">
    <source>
        <dbReference type="ARBA" id="ARBA00022801"/>
    </source>
</evidence>
<dbReference type="OrthoDB" id="5184258at2"/>
<dbReference type="Proteomes" id="UP000323876">
    <property type="component" value="Unassembled WGS sequence"/>
</dbReference>
<dbReference type="AlphaFoldDB" id="A0A5N0E8D7"/>
<evidence type="ECO:0000256" key="1">
    <source>
        <dbReference type="ARBA" id="ARBA00022649"/>
    </source>
</evidence>
<dbReference type="GO" id="GO:0004540">
    <property type="term" value="F:RNA nuclease activity"/>
    <property type="evidence" value="ECO:0007669"/>
    <property type="project" value="InterPro"/>
</dbReference>
<keyword evidence="1 6" id="KW-1277">Toxin-antitoxin system</keyword>
<keyword evidence="4 6" id="KW-0378">Hydrolase</keyword>
<dbReference type="EC" id="3.1.-.-" evidence="6"/>
<reference evidence="8 9" key="1">
    <citation type="submission" date="2019-09" db="EMBL/GenBank/DDBJ databases">
        <authorList>
            <person name="Wang X."/>
        </authorList>
    </citation>
    <scope>NUCLEOTIDE SEQUENCE [LARGE SCALE GENOMIC DNA]</scope>
    <source>
        <strain evidence="8 9">CICC 11023</strain>
    </source>
</reference>
<dbReference type="GO" id="GO:0016787">
    <property type="term" value="F:hydrolase activity"/>
    <property type="evidence" value="ECO:0007669"/>
    <property type="project" value="UniProtKB-KW"/>
</dbReference>
<dbReference type="Gene3D" id="3.40.50.1010">
    <property type="entry name" value="5'-nuclease"/>
    <property type="match status" value="1"/>
</dbReference>
<evidence type="ECO:0000313" key="8">
    <source>
        <dbReference type="EMBL" id="KAA8885213.1"/>
    </source>
</evidence>
<dbReference type="GO" id="GO:0000287">
    <property type="term" value="F:magnesium ion binding"/>
    <property type="evidence" value="ECO:0007669"/>
    <property type="project" value="UniProtKB-UniRule"/>
</dbReference>
<dbReference type="GO" id="GO:0090729">
    <property type="term" value="F:toxin activity"/>
    <property type="evidence" value="ECO:0007669"/>
    <property type="project" value="UniProtKB-KW"/>
</dbReference>
<dbReference type="InterPro" id="IPR002716">
    <property type="entry name" value="PIN_dom"/>
</dbReference>
<evidence type="ECO:0000256" key="6">
    <source>
        <dbReference type="HAMAP-Rule" id="MF_00265"/>
    </source>
</evidence>
<evidence type="ECO:0000259" key="7">
    <source>
        <dbReference type="Pfam" id="PF01850"/>
    </source>
</evidence>